<proteinExistence type="predicted"/>
<evidence type="ECO:0000313" key="2">
    <source>
        <dbReference type="Proteomes" id="UP001597525"/>
    </source>
</evidence>
<sequence>MRKCTYTLWYSFSILTIIFASSCKRESYPEDDVKESYTVAVRFKEFDQAIREFNTSQRAQLPRLTGATSLSSTNAVEEGYLYFWSFNQGTLEPDIYTGSGATLTYNGGLVPVSFATGWSFESYTPGFGLTITGANEIVLKIPLSGVAYVKDFGLDIGSSGTGPKSFSLSYSQNGQQYTLISDENQFNNTNTAQTKNTFVFSLLDISLDLQRDLFIKLTPKAGFRGEASDYRESTGVTKLDNIRLVGGRGTVQNTSLKTLHYHVFDALSKDLIHSGVYDFLAKSLADFSLSLPAGQYIASFVTNESSESLILPTSTIFSSFYMGNRFANHEAQIFGKLDTFTVTGHMEREIALKRYFSEIKFEFTDDIDLSHVARIEIGRTHNPEFYAPFNVTLVNPILDQSEILIVPSFSSTNKTIAFNQFLGNVLQPLAVGYRVQVYDEANTLLRSFEVNSAIPNNVQLLFRGRLLEAAGETSSFSIVLKDEWDGQHIIDF</sequence>
<organism evidence="1 2">
    <name type="scientific">Sphingobacterium bambusae</name>
    <dbReference type="NCBI Taxonomy" id="662858"/>
    <lineage>
        <taxon>Bacteria</taxon>
        <taxon>Pseudomonadati</taxon>
        <taxon>Bacteroidota</taxon>
        <taxon>Sphingobacteriia</taxon>
        <taxon>Sphingobacteriales</taxon>
        <taxon>Sphingobacteriaceae</taxon>
        <taxon>Sphingobacterium</taxon>
    </lineage>
</organism>
<keyword evidence="2" id="KW-1185">Reference proteome</keyword>
<dbReference type="PROSITE" id="PS51257">
    <property type="entry name" value="PROKAR_LIPOPROTEIN"/>
    <property type="match status" value="1"/>
</dbReference>
<dbReference type="EMBL" id="JBHUPB010000006">
    <property type="protein sequence ID" value="MFD2967449.1"/>
    <property type="molecule type" value="Genomic_DNA"/>
</dbReference>
<name>A0ABW6BG15_9SPHI</name>
<reference evidence="2" key="1">
    <citation type="journal article" date="2019" name="Int. J. Syst. Evol. Microbiol.">
        <title>The Global Catalogue of Microorganisms (GCM) 10K type strain sequencing project: providing services to taxonomists for standard genome sequencing and annotation.</title>
        <authorList>
            <consortium name="The Broad Institute Genomics Platform"/>
            <consortium name="The Broad Institute Genome Sequencing Center for Infectious Disease"/>
            <person name="Wu L."/>
            <person name="Ma J."/>
        </authorList>
    </citation>
    <scope>NUCLEOTIDE SEQUENCE [LARGE SCALE GENOMIC DNA]</scope>
    <source>
        <strain evidence="2">KCTC 22814</strain>
    </source>
</reference>
<comment type="caution">
    <text evidence="1">The sequence shown here is derived from an EMBL/GenBank/DDBJ whole genome shotgun (WGS) entry which is preliminary data.</text>
</comment>
<protein>
    <recommendedName>
        <fullName evidence="3">F5/8 type C domain-containing protein</fullName>
    </recommendedName>
</protein>
<gene>
    <name evidence="1" type="ORF">ACFS7Y_08620</name>
</gene>
<evidence type="ECO:0008006" key="3">
    <source>
        <dbReference type="Google" id="ProtNLM"/>
    </source>
</evidence>
<dbReference type="RefSeq" id="WP_320186197.1">
    <property type="nucleotide sequence ID" value="NZ_CP138332.1"/>
</dbReference>
<evidence type="ECO:0000313" key="1">
    <source>
        <dbReference type="EMBL" id="MFD2967449.1"/>
    </source>
</evidence>
<accession>A0ABW6BG15</accession>
<dbReference type="Proteomes" id="UP001597525">
    <property type="component" value="Unassembled WGS sequence"/>
</dbReference>